<dbReference type="Proteomes" id="UP000652761">
    <property type="component" value="Unassembled WGS sequence"/>
</dbReference>
<gene>
    <name evidence="1" type="ORF">Taro_014566</name>
</gene>
<evidence type="ECO:0000313" key="2">
    <source>
        <dbReference type="Proteomes" id="UP000652761"/>
    </source>
</evidence>
<evidence type="ECO:0000313" key="1">
    <source>
        <dbReference type="EMBL" id="MQL82100.1"/>
    </source>
</evidence>
<keyword evidence="2" id="KW-1185">Reference proteome</keyword>
<sequence length="189" mass="21195">MEEISGYLLSVRCGSGVRRYFGVRGTPGRACPDPVSTVKVCVVFLDTLTPEFELYIQMRDRWQGVATRVCGSAVACSVLMVGGWTLGSRPESLKVSGLGLQQCSLQVWSWFVSIILDLVEVERQLDLSSVAVRLRGRLVLFVRLWRNCPTEPVTCEDHPFFFQVKESRRVPIPLLLLVAIIVESGIRHQ</sequence>
<comment type="caution">
    <text evidence="1">The sequence shown here is derived from an EMBL/GenBank/DDBJ whole genome shotgun (WGS) entry which is preliminary data.</text>
</comment>
<organism evidence="1 2">
    <name type="scientific">Colocasia esculenta</name>
    <name type="common">Wild taro</name>
    <name type="synonym">Arum esculentum</name>
    <dbReference type="NCBI Taxonomy" id="4460"/>
    <lineage>
        <taxon>Eukaryota</taxon>
        <taxon>Viridiplantae</taxon>
        <taxon>Streptophyta</taxon>
        <taxon>Embryophyta</taxon>
        <taxon>Tracheophyta</taxon>
        <taxon>Spermatophyta</taxon>
        <taxon>Magnoliopsida</taxon>
        <taxon>Liliopsida</taxon>
        <taxon>Araceae</taxon>
        <taxon>Aroideae</taxon>
        <taxon>Colocasieae</taxon>
        <taxon>Colocasia</taxon>
    </lineage>
</organism>
<reference evidence="1" key="1">
    <citation type="submission" date="2017-07" db="EMBL/GenBank/DDBJ databases">
        <title>Taro Niue Genome Assembly and Annotation.</title>
        <authorList>
            <person name="Atibalentja N."/>
            <person name="Keating K."/>
            <person name="Fields C.J."/>
        </authorList>
    </citation>
    <scope>NUCLEOTIDE SEQUENCE</scope>
    <source>
        <strain evidence="1">Niue_2</strain>
        <tissue evidence="1">Leaf</tissue>
    </source>
</reference>
<protein>
    <submittedName>
        <fullName evidence="1">Uncharacterized protein</fullName>
    </submittedName>
</protein>
<name>A0A843UJR9_COLES</name>
<proteinExistence type="predicted"/>
<dbReference type="AlphaFoldDB" id="A0A843UJR9"/>
<accession>A0A843UJR9</accession>
<dbReference type="EMBL" id="NMUH01000609">
    <property type="protein sequence ID" value="MQL82100.1"/>
    <property type="molecule type" value="Genomic_DNA"/>
</dbReference>